<protein>
    <submittedName>
        <fullName evidence="5">GNAT superfamily N-acetyltransferase</fullName>
    </submittedName>
</protein>
<name>A0A7W7RHJ6_9ACTN</name>
<dbReference type="InterPro" id="IPR016181">
    <property type="entry name" value="Acyl_CoA_acyltransferase"/>
</dbReference>
<evidence type="ECO:0000256" key="3">
    <source>
        <dbReference type="SAM" id="MobiDB-lite"/>
    </source>
</evidence>
<dbReference type="PROSITE" id="PS51186">
    <property type="entry name" value="GNAT"/>
    <property type="match status" value="1"/>
</dbReference>
<dbReference type="GO" id="GO:0016747">
    <property type="term" value="F:acyltransferase activity, transferring groups other than amino-acyl groups"/>
    <property type="evidence" value="ECO:0007669"/>
    <property type="project" value="InterPro"/>
</dbReference>
<evidence type="ECO:0000313" key="5">
    <source>
        <dbReference type="EMBL" id="MBB4932030.1"/>
    </source>
</evidence>
<evidence type="ECO:0000256" key="1">
    <source>
        <dbReference type="ARBA" id="ARBA00022679"/>
    </source>
</evidence>
<evidence type="ECO:0000256" key="2">
    <source>
        <dbReference type="ARBA" id="ARBA00023315"/>
    </source>
</evidence>
<accession>A0A7W7RHJ6</accession>
<dbReference type="RefSeq" id="WP_184579125.1">
    <property type="nucleotide sequence ID" value="NZ_JACHJT010000001.1"/>
</dbReference>
<dbReference type="PANTHER" id="PTHR43420">
    <property type="entry name" value="ACETYLTRANSFERASE"/>
    <property type="match status" value="1"/>
</dbReference>
<evidence type="ECO:0000259" key="4">
    <source>
        <dbReference type="PROSITE" id="PS51186"/>
    </source>
</evidence>
<dbReference type="AlphaFoldDB" id="A0A7W7RHJ6"/>
<keyword evidence="1 5" id="KW-0808">Transferase</keyword>
<dbReference type="Proteomes" id="UP000523007">
    <property type="component" value="Unassembled WGS sequence"/>
</dbReference>
<dbReference type="CDD" id="cd04301">
    <property type="entry name" value="NAT_SF"/>
    <property type="match status" value="1"/>
</dbReference>
<dbReference type="InterPro" id="IPR000182">
    <property type="entry name" value="GNAT_dom"/>
</dbReference>
<dbReference type="Pfam" id="PF00583">
    <property type="entry name" value="Acetyltransf_1"/>
    <property type="match status" value="1"/>
</dbReference>
<keyword evidence="2" id="KW-0012">Acyltransferase</keyword>
<dbReference type="EMBL" id="JACHJT010000001">
    <property type="protein sequence ID" value="MBB4932030.1"/>
    <property type="molecule type" value="Genomic_DNA"/>
</dbReference>
<reference evidence="5 6" key="1">
    <citation type="submission" date="2020-08" db="EMBL/GenBank/DDBJ databases">
        <title>Sequencing the genomes of 1000 actinobacteria strains.</title>
        <authorList>
            <person name="Klenk H.-P."/>
        </authorList>
    </citation>
    <scope>NUCLEOTIDE SEQUENCE [LARGE SCALE GENOMIC DNA]</scope>
    <source>
        <strain evidence="5 6">DSM 102030</strain>
    </source>
</reference>
<keyword evidence="6" id="KW-1185">Reference proteome</keyword>
<feature type="region of interest" description="Disordered" evidence="3">
    <location>
        <begin position="133"/>
        <end position="157"/>
    </location>
</feature>
<feature type="domain" description="N-acetyltransferase" evidence="4">
    <location>
        <begin position="3"/>
        <end position="153"/>
    </location>
</feature>
<proteinExistence type="predicted"/>
<dbReference type="InterPro" id="IPR050680">
    <property type="entry name" value="YpeA/RimI_acetyltransf"/>
</dbReference>
<dbReference type="PANTHER" id="PTHR43420:SF12">
    <property type="entry name" value="N-ACETYLTRANSFERASE DOMAIN-CONTAINING PROTEIN"/>
    <property type="match status" value="1"/>
</dbReference>
<dbReference type="SUPFAM" id="SSF55729">
    <property type="entry name" value="Acyl-CoA N-acyltransferases (Nat)"/>
    <property type="match status" value="1"/>
</dbReference>
<organism evidence="5 6">
    <name type="scientific">Lipingzhangella halophila</name>
    <dbReference type="NCBI Taxonomy" id="1783352"/>
    <lineage>
        <taxon>Bacteria</taxon>
        <taxon>Bacillati</taxon>
        <taxon>Actinomycetota</taxon>
        <taxon>Actinomycetes</taxon>
        <taxon>Streptosporangiales</taxon>
        <taxon>Nocardiopsidaceae</taxon>
        <taxon>Lipingzhangella</taxon>
    </lineage>
</organism>
<comment type="caution">
    <text evidence="5">The sequence shown here is derived from an EMBL/GenBank/DDBJ whole genome shotgun (WGS) entry which is preliminary data.</text>
</comment>
<gene>
    <name evidence="5" type="ORF">F4561_002850</name>
</gene>
<evidence type="ECO:0000313" key="6">
    <source>
        <dbReference type="Proteomes" id="UP000523007"/>
    </source>
</evidence>
<sequence length="157" mass="17357">MIATIRSAGWRKGYRGILPDGVLARVRPDPQRWEGLLSEPDPGVRHFIAEIEGLPVGWLCLGPSRDEDTAPGTGEIYACYVHPEYWRHGVGRALVATALHETGNAAPVILWVLTANHAARRFYETMGFALDGEEREPDHPAAAQEVRYLRPAGRPPV</sequence>
<dbReference type="Gene3D" id="3.40.630.30">
    <property type="match status" value="1"/>
</dbReference>